<dbReference type="STRING" id="983967.A0A1E4SY84"/>
<dbReference type="EMBL" id="KV453856">
    <property type="protein sequence ID" value="ODV84456.1"/>
    <property type="molecule type" value="Genomic_DNA"/>
</dbReference>
<dbReference type="OrthoDB" id="10253254at2759"/>
<dbReference type="Pfam" id="PF24097">
    <property type="entry name" value="TMD_POM152"/>
    <property type="match status" value="1"/>
</dbReference>
<organism evidence="6 7">
    <name type="scientific">[Candida] arabinofermentans NRRL YB-2248</name>
    <dbReference type="NCBI Taxonomy" id="983967"/>
    <lineage>
        <taxon>Eukaryota</taxon>
        <taxon>Fungi</taxon>
        <taxon>Dikarya</taxon>
        <taxon>Ascomycota</taxon>
        <taxon>Saccharomycotina</taxon>
        <taxon>Pichiomycetes</taxon>
        <taxon>Pichiales</taxon>
        <taxon>Pichiaceae</taxon>
        <taxon>Ogataea</taxon>
        <taxon>Ogataea/Candida clade</taxon>
    </lineage>
</organism>
<feature type="domain" description="Nucleoporin POM152 Ig-like" evidence="3">
    <location>
        <begin position="766"/>
        <end position="841"/>
    </location>
</feature>
<dbReference type="InterPro" id="IPR056541">
    <property type="entry name" value="Ig-like_POM152"/>
</dbReference>
<evidence type="ECO:0000259" key="3">
    <source>
        <dbReference type="Pfam" id="PF24312"/>
    </source>
</evidence>
<feature type="domain" description="Nucleoporin POM152 first Ig-like" evidence="4">
    <location>
        <begin position="181"/>
        <end position="295"/>
    </location>
</feature>
<dbReference type="InterPro" id="IPR056543">
    <property type="entry name" value="Ig-like_POM152_9th"/>
</dbReference>
<dbReference type="Pfam" id="PF23664">
    <property type="entry name" value="Ig_Pom152"/>
    <property type="match status" value="2"/>
</dbReference>
<reference evidence="7" key="1">
    <citation type="submission" date="2016-04" db="EMBL/GenBank/DDBJ databases">
        <title>Comparative genomics of biotechnologically important yeasts.</title>
        <authorList>
            <consortium name="DOE Joint Genome Institute"/>
            <person name="Riley R."/>
            <person name="Haridas S."/>
            <person name="Wolfe K.H."/>
            <person name="Lopes M.R."/>
            <person name="Hittinger C.T."/>
            <person name="Goker M."/>
            <person name="Salamov A."/>
            <person name="Wisecaver J."/>
            <person name="Long T.M."/>
            <person name="Aerts A.L."/>
            <person name="Barry K."/>
            <person name="Choi C."/>
            <person name="Clum A."/>
            <person name="Coughlan A.Y."/>
            <person name="Deshpande S."/>
            <person name="Douglass A.P."/>
            <person name="Hanson S.J."/>
            <person name="Klenk H.-P."/>
            <person name="Labutti K."/>
            <person name="Lapidus A."/>
            <person name="Lindquist E."/>
            <person name="Lipzen A."/>
            <person name="Meier-Kolthoff J.P."/>
            <person name="Ohm R.A."/>
            <person name="Otillar R.P."/>
            <person name="Pangilinan J."/>
            <person name="Peng Y."/>
            <person name="Rokas A."/>
            <person name="Rosa C.A."/>
            <person name="Scheuner C."/>
            <person name="Sibirny A.A."/>
            <person name="Slot J.C."/>
            <person name="Stielow J.B."/>
            <person name="Sun H."/>
            <person name="Kurtzman C.P."/>
            <person name="Blackwell M."/>
            <person name="Grigoriev I.V."/>
            <person name="Jeffries T.W."/>
        </authorList>
    </citation>
    <scope>NUCLEOTIDE SEQUENCE [LARGE SCALE GENOMIC DNA]</scope>
    <source>
        <strain evidence="7">NRRL YB-2248</strain>
    </source>
</reference>
<dbReference type="InterPro" id="IPR056542">
    <property type="entry name" value="Ig-like_POM152_1st"/>
</dbReference>
<protein>
    <recommendedName>
        <fullName evidence="8">Nucleoporin POM152</fullName>
    </recommendedName>
</protein>
<dbReference type="GO" id="GO:0070762">
    <property type="term" value="C:nuclear pore transmembrane ring"/>
    <property type="evidence" value="ECO:0007669"/>
    <property type="project" value="TreeGrafter"/>
</dbReference>
<gene>
    <name evidence="6" type="ORF">CANARDRAFT_8444</name>
</gene>
<evidence type="ECO:0000313" key="6">
    <source>
        <dbReference type="EMBL" id="ODV84456.1"/>
    </source>
</evidence>
<feature type="domain" description="Nucleoporin POM152 ninth Ig-like" evidence="5">
    <location>
        <begin position="1109"/>
        <end position="1174"/>
    </location>
</feature>
<feature type="domain" description="Nucleoporin POM152 immunoglobulin-like" evidence="1">
    <location>
        <begin position="545"/>
        <end position="654"/>
    </location>
</feature>
<feature type="domain" description="Nucleoporin POM152 N-terminal transmembrane" evidence="2">
    <location>
        <begin position="30"/>
        <end position="126"/>
    </location>
</feature>
<dbReference type="Pfam" id="PF24519">
    <property type="entry name" value="Ig-like_Pom152_1"/>
    <property type="match status" value="1"/>
</dbReference>
<evidence type="ECO:0008006" key="8">
    <source>
        <dbReference type="Google" id="ProtNLM"/>
    </source>
</evidence>
<name>A0A1E4SY84_9ASCO</name>
<dbReference type="Pfam" id="PF24527">
    <property type="entry name" value="Ig-like_Pom152_9"/>
    <property type="match status" value="1"/>
</dbReference>
<dbReference type="PANTHER" id="PTHR28206">
    <property type="entry name" value="NUCLEOPORIN POM152"/>
    <property type="match status" value="1"/>
</dbReference>
<dbReference type="InterPro" id="IPR056540">
    <property type="entry name" value="TMD_POM152"/>
</dbReference>
<feature type="domain" description="Nucleoporin POM152 immunoglobulin-like" evidence="1">
    <location>
        <begin position="877"/>
        <end position="950"/>
    </location>
</feature>
<dbReference type="Pfam" id="PF24312">
    <property type="entry name" value="Ig-like_POM152"/>
    <property type="match status" value="1"/>
</dbReference>
<evidence type="ECO:0000259" key="2">
    <source>
        <dbReference type="Pfam" id="PF24097"/>
    </source>
</evidence>
<evidence type="ECO:0000313" key="7">
    <source>
        <dbReference type="Proteomes" id="UP000094801"/>
    </source>
</evidence>
<dbReference type="GO" id="GO:0017056">
    <property type="term" value="F:structural constituent of nuclear pore"/>
    <property type="evidence" value="ECO:0007669"/>
    <property type="project" value="InterPro"/>
</dbReference>
<dbReference type="InterPro" id="IPR056544">
    <property type="entry name" value="Ig_POM152"/>
</dbReference>
<evidence type="ECO:0000259" key="5">
    <source>
        <dbReference type="Pfam" id="PF24527"/>
    </source>
</evidence>
<dbReference type="GO" id="GO:0006606">
    <property type="term" value="P:protein import into nucleus"/>
    <property type="evidence" value="ECO:0007669"/>
    <property type="project" value="TreeGrafter"/>
</dbReference>
<proteinExistence type="predicted"/>
<dbReference type="GO" id="GO:0006999">
    <property type="term" value="P:nuclear pore organization"/>
    <property type="evidence" value="ECO:0007669"/>
    <property type="project" value="TreeGrafter"/>
</dbReference>
<evidence type="ECO:0000259" key="4">
    <source>
        <dbReference type="Pfam" id="PF24519"/>
    </source>
</evidence>
<dbReference type="Proteomes" id="UP000094801">
    <property type="component" value="Unassembled WGS sequence"/>
</dbReference>
<dbReference type="PANTHER" id="PTHR28206:SF1">
    <property type="entry name" value="NUCLEOPORIN POM152"/>
    <property type="match status" value="1"/>
</dbReference>
<accession>A0A1E4SY84</accession>
<evidence type="ECO:0000259" key="1">
    <source>
        <dbReference type="Pfam" id="PF23664"/>
    </source>
</evidence>
<dbReference type="InterPro" id="IPR037701">
    <property type="entry name" value="Pom152"/>
</dbReference>
<sequence length="1287" mass="146147">MSDLKKPVSDKPKEASTTKVIPLIPERVLDVTTQRISLVSIFALIQAWKIYDLCLIKNDSLRELVNADHFINFISPEWNFIFKYMFWDGLVIWLNSILRIPKLVFKPTTSIALIVVLYSLTFLLTLHSSVPSITIFSTIWAIAFPEKELAILESYVDSNGVVDQSSHFKGKKTIRFLPDSSIKMNPFSQSFCLTGSNRDKLKIPIKYNSSSELEFLQVQYTDFYNEVTILNYTKKEIKKAMQIDYTEYQKLESNPNDNRVTYMELSFTSPGYYKIHQALDKKFKNIRNYKSDLIIPMCPRAEFSKFDHLKDRCVEDELDDLAITVNGVPPLTLVYEEEINGILSNLPSSIIVPEVEDFKSPLLSRGLYGGQSNQRTFQASELKDLSWATSMSIKVPLANKNIERSGDYIYTVSKIIDGFGNVVHYVPDPSDGNNFYKFKSHPMPLLNLVDSKPHLPILVGQQKYLDLKTSQVGDIGAEAPVTVSFGFIPEDGTEEDEETFTKVFNFRESARIPATKPGTYVLHSAFTKFCSCRIASSSVDVLEARLPQVKISTDPIVDICVGTTGFKFNFEFIGNGPFEVSYKVTNLDPNNSNKVLSVKEVNTLRSTASVLEYIYKPSSEGSYAIEFLSLSDNFYKKQVMFNNQEHRFVTYFKQRPKAYFNKRSNIQRVNVCNGGDADVSLFLEGKPPFKVAYNIISPDYKVDVYSQEEIMETEFKIKTPKFLKGGEYILTLKNVTDATNCGVDFKGQEVHFSVTKDIPRLSYLKSSKHELIQGKKLTIPLKTESSQPCDLTYRWRSLDGSETELRSVRNFDPTQGFDIYEAGFYSLVEFKQGGCPGNITNDFEIEVSHLPKPSLNLVTRDDISIESASVFKRSTICEKYPGSLDFQATGVLPFIIKYAIKFPSGLVEEKSEQVSNKNFAIQLNTFESGDYEYVVHGIYDSIYTSEILKSLETSGKYSFDKLKIKHSVSALPTAKFSEKQESYQTCVSALGDLDKLQPIPITLSGKAPFNVKLSLFHEQEDRFDTFTLEKIEGYQIELYSIYENLNIGSHIVSIIEIEDGNGCISNDFEKEEITVLVNDVPKIRHLIDESTIEHQLLQQSVIGDDSMGSNYYCVGDHITYLLSGVPPFTVYYKFNDNTQRVEVTSNYFKRRASKEGDLSVLALSDSSSKNCLVNFTTPTTEDGNSNKRLDLNAKIYDLPSVEISHGDSIEEDIHEGDNVEIIFNFVGHPPFKLTYVRTDLTEPDRIVETEVVDGIYDYEYRIWAKMEGVYEAVEVQDAYCIARNHRV</sequence>
<keyword evidence="7" id="KW-1185">Reference proteome</keyword>